<keyword evidence="3" id="KW-1185">Reference proteome</keyword>
<reference evidence="3" key="1">
    <citation type="journal article" date="2019" name="Int. J. Syst. Evol. Microbiol.">
        <title>The Global Catalogue of Microorganisms (GCM) 10K type strain sequencing project: providing services to taxonomists for standard genome sequencing and annotation.</title>
        <authorList>
            <consortium name="The Broad Institute Genomics Platform"/>
            <consortium name="The Broad Institute Genome Sequencing Center for Infectious Disease"/>
            <person name="Wu L."/>
            <person name="Ma J."/>
        </authorList>
    </citation>
    <scope>NUCLEOTIDE SEQUENCE [LARGE SCALE GENOMIC DNA]</scope>
    <source>
        <strain evidence="3">IBRC-M 10765</strain>
    </source>
</reference>
<sequence length="99" mass="11506">MTRIDTLALAGKRFNYPAQPDIDDRAGSNGMSQDEMMALEARVDELLREFQRLKRVQAAHEEERRGWAAEKADLENKNQQARQRLEFVIARLKEFEQAS</sequence>
<protein>
    <recommendedName>
        <fullName evidence="4">TIGR02449 family protein</fullName>
    </recommendedName>
</protein>
<evidence type="ECO:0008006" key="4">
    <source>
        <dbReference type="Google" id="ProtNLM"/>
    </source>
</evidence>
<evidence type="ECO:0000256" key="1">
    <source>
        <dbReference type="SAM" id="Coils"/>
    </source>
</evidence>
<accession>A0ABV8BBY3</accession>
<name>A0ABV8BBY3_9GAMM</name>
<proteinExistence type="predicted"/>
<dbReference type="Proteomes" id="UP001595842">
    <property type="component" value="Unassembled WGS sequence"/>
</dbReference>
<feature type="coiled-coil region" evidence="1">
    <location>
        <begin position="29"/>
        <end position="98"/>
    </location>
</feature>
<organism evidence="2 3">
    <name type="scientific">Salinispirillum marinum</name>
    <dbReference type="NCBI Taxonomy" id="1485203"/>
    <lineage>
        <taxon>Bacteria</taxon>
        <taxon>Pseudomonadati</taxon>
        <taxon>Pseudomonadota</taxon>
        <taxon>Gammaproteobacteria</taxon>
        <taxon>Oceanospirillales</taxon>
        <taxon>Saccharospirillaceae</taxon>
        <taxon>Salinispirillum</taxon>
    </lineage>
</organism>
<comment type="caution">
    <text evidence="2">The sequence shown here is derived from an EMBL/GenBank/DDBJ whole genome shotgun (WGS) entry which is preliminary data.</text>
</comment>
<dbReference type="EMBL" id="JBHSAL010000001">
    <property type="protein sequence ID" value="MFC3887876.1"/>
    <property type="molecule type" value="Genomic_DNA"/>
</dbReference>
<keyword evidence="1" id="KW-0175">Coiled coil</keyword>
<evidence type="ECO:0000313" key="3">
    <source>
        <dbReference type="Proteomes" id="UP001595842"/>
    </source>
</evidence>
<dbReference type="RefSeq" id="WP_380692667.1">
    <property type="nucleotide sequence ID" value="NZ_JBHSAL010000001.1"/>
</dbReference>
<gene>
    <name evidence="2" type="ORF">ACFOSD_05710</name>
</gene>
<evidence type="ECO:0000313" key="2">
    <source>
        <dbReference type="EMBL" id="MFC3887876.1"/>
    </source>
</evidence>